<dbReference type="SMART" id="SM00465">
    <property type="entry name" value="GIYc"/>
    <property type="match status" value="1"/>
</dbReference>
<dbReference type="InterPro" id="IPR000305">
    <property type="entry name" value="GIY-YIG_endonuc"/>
</dbReference>
<dbReference type="AlphaFoldDB" id="A0A7Z7PR48"/>
<evidence type="ECO:0000259" key="1">
    <source>
        <dbReference type="SMART" id="SM00465"/>
    </source>
</evidence>
<keyword evidence="3" id="KW-1185">Reference proteome</keyword>
<sequence length="135" mass="15606">MDENRGAYLVLLELERRTLISAGAREWELEPGMYIYVGSAMTSLSERVGRHLRYEKKKHWHIDYLRQESRVLAALLLPSDVRMEEELSRFVSKYGEGVKGFGASDCNVDSNLYRIELEAVSEIFYAIAEKLEGER</sequence>
<accession>A0A7Z7PR48</accession>
<organism evidence="2 3">
    <name type="scientific">Mesotoga infera</name>
    <dbReference type="NCBI Taxonomy" id="1236046"/>
    <lineage>
        <taxon>Bacteria</taxon>
        <taxon>Thermotogati</taxon>
        <taxon>Thermotogota</taxon>
        <taxon>Thermotogae</taxon>
        <taxon>Kosmotogales</taxon>
        <taxon>Kosmotogaceae</taxon>
        <taxon>Mesotoga</taxon>
    </lineage>
</organism>
<gene>
    <name evidence="2" type="ORF">MESINF_1702</name>
</gene>
<name>A0A7Z7PR48_9BACT</name>
<dbReference type="Proteomes" id="UP000250796">
    <property type="component" value="Chromosome MESINF"/>
</dbReference>
<feature type="domain" description="GIY-YIG" evidence="1">
    <location>
        <begin position="21"/>
        <end position="116"/>
    </location>
</feature>
<dbReference type="PANTHER" id="PTHR37460">
    <property type="entry name" value="ENDONUCLEASE III"/>
    <property type="match status" value="1"/>
</dbReference>
<evidence type="ECO:0000313" key="3">
    <source>
        <dbReference type="Proteomes" id="UP000250796"/>
    </source>
</evidence>
<dbReference type="PANTHER" id="PTHR37460:SF1">
    <property type="entry name" value="ENDONUCLEASE III"/>
    <property type="match status" value="1"/>
</dbReference>
<proteinExistence type="predicted"/>
<dbReference type="EMBL" id="LS974202">
    <property type="protein sequence ID" value="SSC13146.1"/>
    <property type="molecule type" value="Genomic_DNA"/>
</dbReference>
<protein>
    <recommendedName>
        <fullName evidence="1">GIY-YIG domain-containing protein</fullName>
    </recommendedName>
</protein>
<dbReference type="CDD" id="cd10441">
    <property type="entry name" value="GIY-YIG_COG1833"/>
    <property type="match status" value="1"/>
</dbReference>
<evidence type="ECO:0000313" key="2">
    <source>
        <dbReference type="EMBL" id="SSC13146.1"/>
    </source>
</evidence>
<reference evidence="2 3" key="1">
    <citation type="submission" date="2017-01" db="EMBL/GenBank/DDBJ databases">
        <authorList>
            <person name="Erauso G."/>
        </authorList>
    </citation>
    <scope>NUCLEOTIDE SEQUENCE [LARGE SCALE GENOMIC DNA]</scope>
    <source>
        <strain evidence="2">MESINF1</strain>
    </source>
</reference>
<dbReference type="KEGG" id="minf:MESINF_1702"/>
<dbReference type="Pfam" id="PF01986">
    <property type="entry name" value="DUF123"/>
    <property type="match status" value="1"/>
</dbReference>
<dbReference type="RefSeq" id="WP_169699323.1">
    <property type="nucleotide sequence ID" value="NZ_LS974202.1"/>
</dbReference>
<dbReference type="InterPro" id="IPR002837">
    <property type="entry name" value="DUF123"/>
</dbReference>